<gene>
    <name evidence="2" type="ORF">ACFQ0E_11655</name>
</gene>
<organism evidence="2 3">
    <name type="scientific">Lysobacter brunescens</name>
    <dbReference type="NCBI Taxonomy" id="262323"/>
    <lineage>
        <taxon>Bacteria</taxon>
        <taxon>Pseudomonadati</taxon>
        <taxon>Pseudomonadota</taxon>
        <taxon>Gammaproteobacteria</taxon>
        <taxon>Lysobacterales</taxon>
        <taxon>Lysobacteraceae</taxon>
        <taxon>Lysobacter</taxon>
    </lineage>
</organism>
<evidence type="ECO:0000313" key="3">
    <source>
        <dbReference type="Proteomes" id="UP001597110"/>
    </source>
</evidence>
<accession>A0ABW2YH60</accession>
<reference evidence="3" key="1">
    <citation type="journal article" date="2019" name="Int. J. Syst. Evol. Microbiol.">
        <title>The Global Catalogue of Microorganisms (GCM) 10K type strain sequencing project: providing services to taxonomists for standard genome sequencing and annotation.</title>
        <authorList>
            <consortium name="The Broad Institute Genomics Platform"/>
            <consortium name="The Broad Institute Genome Sequencing Center for Infectious Disease"/>
            <person name="Wu L."/>
            <person name="Ma J."/>
        </authorList>
    </citation>
    <scope>NUCLEOTIDE SEQUENCE [LARGE SCALE GENOMIC DNA]</scope>
    <source>
        <strain evidence="3">CCUG 55585</strain>
    </source>
</reference>
<dbReference type="RefSeq" id="WP_386823823.1">
    <property type="nucleotide sequence ID" value="NZ_JBHTIF010000001.1"/>
</dbReference>
<evidence type="ECO:0000313" key="2">
    <source>
        <dbReference type="EMBL" id="MFD0726248.1"/>
    </source>
</evidence>
<keyword evidence="3" id="KW-1185">Reference proteome</keyword>
<dbReference type="Proteomes" id="UP001597110">
    <property type="component" value="Unassembled WGS sequence"/>
</dbReference>
<protein>
    <recommendedName>
        <fullName evidence="4">Alpha/beta hydrolase</fullName>
    </recommendedName>
</protein>
<dbReference type="EMBL" id="JBHTIF010000001">
    <property type="protein sequence ID" value="MFD0726248.1"/>
    <property type="molecule type" value="Genomic_DNA"/>
</dbReference>
<feature type="signal peptide" evidence="1">
    <location>
        <begin position="1"/>
        <end position="20"/>
    </location>
</feature>
<proteinExistence type="predicted"/>
<keyword evidence="1" id="KW-0732">Signal</keyword>
<comment type="caution">
    <text evidence="2">The sequence shown here is derived from an EMBL/GenBank/DDBJ whole genome shotgun (WGS) entry which is preliminary data.</text>
</comment>
<sequence length="439" mass="47918">MRFIHTLALAALCLTGLSLAAPAQAGSEGGLPDDCTGKPKPKQVFFNDCMRAEENAEAFYMDRHGDLYPPGAVSLDVSHFINVRNGPRPYVKPGSAEFASLKSLYRWKSGRAPGVDADWPKLLANTSVTASGDFDADWAAVQGVLRRREAQRISQLGQGYDDVVLLIHGYNNDHAEAQAWYEEAETSFRNAAARDGRLITFVRMYWDGLKGRTPLLIWDNAQYNGYLVGLELRRLLAQVEGDTPLRVFTHSSGAYVITNALGDASAGAQFDAMPPIYHQRSAGTVPGYAPPTQLQDLRVAMLVPAQPSIAFRNYFRNADTGQPDPAKRAMVPQRLILGLSKRDAATNKYGVIPCGWKGATCMAVKIRQSCRQVAEDLRIAPPRLLAVNFAKQGLRHPHAVEKYMDDDEWPELTRALLAPDPGMPTGTPALCAVPVGGAS</sequence>
<evidence type="ECO:0008006" key="4">
    <source>
        <dbReference type="Google" id="ProtNLM"/>
    </source>
</evidence>
<name>A0ABW2YH60_9GAMM</name>
<feature type="chain" id="PRO_5046479198" description="Alpha/beta hydrolase" evidence="1">
    <location>
        <begin position="21"/>
        <end position="439"/>
    </location>
</feature>
<evidence type="ECO:0000256" key="1">
    <source>
        <dbReference type="SAM" id="SignalP"/>
    </source>
</evidence>